<dbReference type="InterPro" id="IPR000477">
    <property type="entry name" value="RT_dom"/>
</dbReference>
<comment type="caution">
    <text evidence="9">The sequence shown here is derived from an EMBL/GenBank/DDBJ whole genome shotgun (WGS) entry which is preliminary data.</text>
</comment>
<dbReference type="GO" id="GO:0004519">
    <property type="term" value="F:endonuclease activity"/>
    <property type="evidence" value="ECO:0007669"/>
    <property type="project" value="UniProtKB-KW"/>
</dbReference>
<keyword evidence="4" id="KW-0255">Endonuclease</keyword>
<dbReference type="SUPFAM" id="SSF56672">
    <property type="entry name" value="DNA/RNA polymerases"/>
    <property type="match status" value="1"/>
</dbReference>
<evidence type="ECO:0000313" key="10">
    <source>
        <dbReference type="Proteomes" id="UP000481153"/>
    </source>
</evidence>
<dbReference type="InterPro" id="IPR001584">
    <property type="entry name" value="Integrase_cat-core"/>
</dbReference>
<keyword evidence="2" id="KW-0548">Nucleotidyltransferase</keyword>
<evidence type="ECO:0000256" key="3">
    <source>
        <dbReference type="ARBA" id="ARBA00022722"/>
    </source>
</evidence>
<keyword evidence="6" id="KW-0695">RNA-directed DNA polymerase</keyword>
<dbReference type="EMBL" id="VJMJ01000135">
    <property type="protein sequence ID" value="KAF0732243.1"/>
    <property type="molecule type" value="Genomic_DNA"/>
</dbReference>
<evidence type="ECO:0000259" key="8">
    <source>
        <dbReference type="PROSITE" id="PS50994"/>
    </source>
</evidence>
<protein>
    <recommendedName>
        <fullName evidence="11">Integrase catalytic domain-containing protein</fullName>
    </recommendedName>
</protein>
<feature type="domain" description="Reverse transcriptase" evidence="7">
    <location>
        <begin position="1"/>
        <end position="89"/>
    </location>
</feature>
<dbReference type="InterPro" id="IPR043502">
    <property type="entry name" value="DNA/RNA_pol_sf"/>
</dbReference>
<accession>A0A6G0WXL5</accession>
<dbReference type="PANTHER" id="PTHR37984:SF5">
    <property type="entry name" value="PROTEIN NYNRIN-LIKE"/>
    <property type="match status" value="1"/>
</dbReference>
<reference evidence="9 10" key="1">
    <citation type="submission" date="2019-07" db="EMBL/GenBank/DDBJ databases">
        <title>Genomics analysis of Aphanomyces spp. identifies a new class of oomycete effector associated with host adaptation.</title>
        <authorList>
            <person name="Gaulin E."/>
        </authorList>
    </citation>
    <scope>NUCLEOTIDE SEQUENCE [LARGE SCALE GENOMIC DNA]</scope>
    <source>
        <strain evidence="9 10">ATCC 201684</strain>
    </source>
</reference>
<proteinExistence type="predicted"/>
<feature type="domain" description="Integrase catalytic" evidence="8">
    <location>
        <begin position="478"/>
        <end position="646"/>
    </location>
</feature>
<dbReference type="Gene3D" id="3.30.70.270">
    <property type="match status" value="2"/>
</dbReference>
<evidence type="ECO:0000256" key="1">
    <source>
        <dbReference type="ARBA" id="ARBA00022679"/>
    </source>
</evidence>
<dbReference type="GO" id="GO:0003676">
    <property type="term" value="F:nucleic acid binding"/>
    <property type="evidence" value="ECO:0007669"/>
    <property type="project" value="InterPro"/>
</dbReference>
<dbReference type="InterPro" id="IPR036397">
    <property type="entry name" value="RNaseH_sf"/>
</dbReference>
<evidence type="ECO:0008006" key="11">
    <source>
        <dbReference type="Google" id="ProtNLM"/>
    </source>
</evidence>
<dbReference type="Pfam" id="PF00665">
    <property type="entry name" value="rve"/>
    <property type="match status" value="1"/>
</dbReference>
<dbReference type="InterPro" id="IPR012337">
    <property type="entry name" value="RNaseH-like_sf"/>
</dbReference>
<evidence type="ECO:0000256" key="6">
    <source>
        <dbReference type="ARBA" id="ARBA00022918"/>
    </source>
</evidence>
<evidence type="ECO:0000313" key="9">
    <source>
        <dbReference type="EMBL" id="KAF0732243.1"/>
    </source>
</evidence>
<dbReference type="Proteomes" id="UP000481153">
    <property type="component" value="Unassembled WGS sequence"/>
</dbReference>
<gene>
    <name evidence="9" type="ORF">Ae201684_010535</name>
</gene>
<organism evidence="9 10">
    <name type="scientific">Aphanomyces euteiches</name>
    <dbReference type="NCBI Taxonomy" id="100861"/>
    <lineage>
        <taxon>Eukaryota</taxon>
        <taxon>Sar</taxon>
        <taxon>Stramenopiles</taxon>
        <taxon>Oomycota</taxon>
        <taxon>Saprolegniomycetes</taxon>
        <taxon>Saprolegniales</taxon>
        <taxon>Verrucalvaceae</taxon>
        <taxon>Aphanomyces</taxon>
    </lineage>
</organism>
<name>A0A6G0WXL5_9STRA</name>
<dbReference type="Gene3D" id="3.30.420.10">
    <property type="entry name" value="Ribonuclease H-like superfamily/Ribonuclease H"/>
    <property type="match status" value="1"/>
</dbReference>
<dbReference type="InterPro" id="IPR041373">
    <property type="entry name" value="RT_RNaseH"/>
</dbReference>
<dbReference type="InterPro" id="IPR050951">
    <property type="entry name" value="Retrovirus_Pol_polyprotein"/>
</dbReference>
<evidence type="ECO:0000256" key="2">
    <source>
        <dbReference type="ARBA" id="ARBA00022695"/>
    </source>
</evidence>
<keyword evidence="1" id="KW-0808">Transferase</keyword>
<dbReference type="PROSITE" id="PS50878">
    <property type="entry name" value="RT_POL"/>
    <property type="match status" value="1"/>
</dbReference>
<evidence type="ECO:0000256" key="4">
    <source>
        <dbReference type="ARBA" id="ARBA00022759"/>
    </source>
</evidence>
<dbReference type="SUPFAM" id="SSF53098">
    <property type="entry name" value="Ribonuclease H-like"/>
    <property type="match status" value="1"/>
</dbReference>
<dbReference type="AlphaFoldDB" id="A0A6G0WXL5"/>
<dbReference type="PANTHER" id="PTHR37984">
    <property type="entry name" value="PROTEIN CBG26694"/>
    <property type="match status" value="1"/>
</dbReference>
<evidence type="ECO:0000259" key="7">
    <source>
        <dbReference type="PROSITE" id="PS50878"/>
    </source>
</evidence>
<dbReference type="GO" id="GO:0016787">
    <property type="term" value="F:hydrolase activity"/>
    <property type="evidence" value="ECO:0007669"/>
    <property type="project" value="UniProtKB-KW"/>
</dbReference>
<keyword evidence="5" id="KW-0378">Hydrolase</keyword>
<keyword evidence="3" id="KW-0540">Nuclease</keyword>
<dbReference type="GO" id="GO:0003964">
    <property type="term" value="F:RNA-directed DNA polymerase activity"/>
    <property type="evidence" value="ECO:0007669"/>
    <property type="project" value="UniProtKB-KW"/>
</dbReference>
<dbReference type="InterPro" id="IPR043128">
    <property type="entry name" value="Rev_trsase/Diguanyl_cyclase"/>
</dbReference>
<dbReference type="PROSITE" id="PS50994">
    <property type="entry name" value="INTEGRASE"/>
    <property type="match status" value="1"/>
</dbReference>
<dbReference type="VEuPathDB" id="FungiDB:AeMF1_005830"/>
<dbReference type="Pfam" id="PF17917">
    <property type="entry name" value="RT_RNaseH"/>
    <property type="match status" value="1"/>
</dbReference>
<dbReference type="GO" id="GO:0015074">
    <property type="term" value="P:DNA integration"/>
    <property type="evidence" value="ECO:0007669"/>
    <property type="project" value="InterPro"/>
</dbReference>
<sequence>MRLHARRVMQGHVDSALYVQATSEECYAPLLLKHLLVWIDDILVFAKDAEEYLETLHKFFGLVDRYGFKLSPSKTVLFTKEVKWCGRILSGEGVKQDPERIEQLCAIPYPTNAGDLQQFVCAANWIRDSITEYAMTVEPLQQALNNALEGKAKKKRIASGIKIELTEGEKAAFDAVKSKMRAVVDLSHPRADATLCLFTDASDRGWSIIVTQVDKIDEEKAIHEHQHEMLVCQSGMFTGAQKSWSVIEKQAYPIARACEKLNYLLMRPDGFRMYCDHKNLIHIFAPGKEWPEHTRGKLMRWAGIIGGYRYTIEHIDSIHNLWADMMSRWGQPAIGKATQKVMAARWTKKRKNKSPRPAPERNVLRPLDDEKFVWPSIEDILQAQALHGAARPTRALRTSDDQPWVVEGRIWIPAMAEALIQRILVVAHCGSMGHRGQAMLVNHLKRLFWIERLQDLAGTFIAGCLLCPHVKGGRVVHRPYAPIWHAKRRNEGLHFDYLFMGNSLGGAKYVLVLKDDLTHFCELVACDAPTSQVCVDAIVDWAKRFGMPRVWISDQGTHFKNVAVKALAHKFKVQHDFTLTYCPWRNGTVERMNRDILQVMRVMLREFRLADHQCDYLLPVVQANLNQTPVPSLANKSLMELFTGLEPTTPLM</sequence>
<evidence type="ECO:0000256" key="5">
    <source>
        <dbReference type="ARBA" id="ARBA00022801"/>
    </source>
</evidence>
<keyword evidence="10" id="KW-1185">Reference proteome</keyword>
<dbReference type="Pfam" id="PF00078">
    <property type="entry name" value="RVT_1"/>
    <property type="match status" value="1"/>
</dbReference>